<dbReference type="InterPro" id="IPR052037">
    <property type="entry name" value="LPS_export_LptA"/>
</dbReference>
<feature type="signal peptide" evidence="3">
    <location>
        <begin position="1"/>
        <end position="24"/>
    </location>
</feature>
<sequence length="167" mass="19097">MVFNKTRLIKFLFFILILSLGLNAEQVEVTADNFFADEIKLESVLTGNVKMKKGSFDTLNSDKFFIYFDKDKNPLKYKATGNARFNIMINNSEYKGKGDILTYDPNTNIYTLEGNAYINEITTKREVFGDKITISQDNGKYEVESSRSSKNPSKKPARLIFQIEDKG</sequence>
<protein>
    <submittedName>
        <fullName evidence="5">Lipopolysaccharide transport periplasmic protein LptA</fullName>
    </submittedName>
</protein>
<feature type="region of interest" description="Disordered" evidence="2">
    <location>
        <begin position="139"/>
        <end position="158"/>
    </location>
</feature>
<comment type="caution">
    <text evidence="5">The sequence shown here is derived from an EMBL/GenBank/DDBJ whole genome shotgun (WGS) entry which is preliminary data.</text>
</comment>
<organism evidence="5 6">
    <name type="scientific">Campylobacter blaseri</name>
    <dbReference type="NCBI Taxonomy" id="2042961"/>
    <lineage>
        <taxon>Bacteria</taxon>
        <taxon>Pseudomonadati</taxon>
        <taxon>Campylobacterota</taxon>
        <taxon>Epsilonproteobacteria</taxon>
        <taxon>Campylobacterales</taxon>
        <taxon>Campylobacteraceae</taxon>
        <taxon>Campylobacter</taxon>
    </lineage>
</organism>
<evidence type="ECO:0000259" key="4">
    <source>
        <dbReference type="Pfam" id="PF03968"/>
    </source>
</evidence>
<accession>A0A2P8R004</accession>
<gene>
    <name evidence="5" type="ORF">CQ405_06790</name>
</gene>
<dbReference type="GO" id="GO:0009279">
    <property type="term" value="C:cell outer membrane"/>
    <property type="evidence" value="ECO:0007669"/>
    <property type="project" value="TreeGrafter"/>
</dbReference>
<evidence type="ECO:0000256" key="2">
    <source>
        <dbReference type="SAM" id="MobiDB-lite"/>
    </source>
</evidence>
<evidence type="ECO:0000313" key="6">
    <source>
        <dbReference type="Proteomes" id="UP000240535"/>
    </source>
</evidence>
<dbReference type="PANTHER" id="PTHR36504">
    <property type="entry name" value="LIPOPOLYSACCHARIDE EXPORT SYSTEM PROTEIN LPTA"/>
    <property type="match status" value="1"/>
</dbReference>
<name>A0A2P8R004_9BACT</name>
<dbReference type="EMBL" id="PDHH01000005">
    <property type="protein sequence ID" value="PSM51826.1"/>
    <property type="molecule type" value="Genomic_DNA"/>
</dbReference>
<keyword evidence="1 3" id="KW-0732">Signal</keyword>
<dbReference type="InterPro" id="IPR005653">
    <property type="entry name" value="OstA-like_N"/>
</dbReference>
<feature type="domain" description="Organic solvent tolerance-like N-terminal" evidence="4">
    <location>
        <begin position="28"/>
        <end position="139"/>
    </location>
</feature>
<dbReference type="RefSeq" id="WP_106871988.1">
    <property type="nucleotide sequence ID" value="NZ_CP053841.1"/>
</dbReference>
<evidence type="ECO:0000256" key="3">
    <source>
        <dbReference type="SAM" id="SignalP"/>
    </source>
</evidence>
<evidence type="ECO:0000313" key="5">
    <source>
        <dbReference type="EMBL" id="PSM51826.1"/>
    </source>
</evidence>
<evidence type="ECO:0000256" key="1">
    <source>
        <dbReference type="ARBA" id="ARBA00022729"/>
    </source>
</evidence>
<dbReference type="Gene3D" id="2.60.450.10">
    <property type="entry name" value="Lipopolysaccharide (LPS) transport protein A like domain"/>
    <property type="match status" value="1"/>
</dbReference>
<reference evidence="6" key="1">
    <citation type="submission" date="2017-10" db="EMBL/GenBank/DDBJ databases">
        <title>Campylobacter species from seals.</title>
        <authorList>
            <person name="Gilbert M.J."/>
            <person name="Zomer A.L."/>
            <person name="Timmerman A.J."/>
            <person name="Duim B."/>
            <person name="Wagenaar J.A."/>
        </authorList>
    </citation>
    <scope>NUCLEOTIDE SEQUENCE [LARGE SCALE GENOMIC DNA]</scope>
    <source>
        <strain evidence="6">17S00004-5</strain>
    </source>
</reference>
<proteinExistence type="predicted"/>
<dbReference type="Proteomes" id="UP000240535">
    <property type="component" value="Unassembled WGS sequence"/>
</dbReference>
<dbReference type="Pfam" id="PF03968">
    <property type="entry name" value="LptD_N"/>
    <property type="match status" value="1"/>
</dbReference>
<dbReference type="OrthoDB" id="5373249at2"/>
<dbReference type="GO" id="GO:0030288">
    <property type="term" value="C:outer membrane-bounded periplasmic space"/>
    <property type="evidence" value="ECO:0007669"/>
    <property type="project" value="TreeGrafter"/>
</dbReference>
<dbReference type="GO" id="GO:0017089">
    <property type="term" value="F:glycolipid transfer activity"/>
    <property type="evidence" value="ECO:0007669"/>
    <property type="project" value="TreeGrafter"/>
</dbReference>
<feature type="chain" id="PRO_5015694991" evidence="3">
    <location>
        <begin position="25"/>
        <end position="167"/>
    </location>
</feature>
<keyword evidence="6" id="KW-1185">Reference proteome</keyword>
<dbReference type="PANTHER" id="PTHR36504:SF1">
    <property type="entry name" value="LIPOPOLYSACCHARIDE EXPORT SYSTEM PROTEIN LPTA"/>
    <property type="match status" value="1"/>
</dbReference>
<dbReference type="AlphaFoldDB" id="A0A2P8R004"/>
<dbReference type="GO" id="GO:0015920">
    <property type="term" value="P:lipopolysaccharide transport"/>
    <property type="evidence" value="ECO:0007669"/>
    <property type="project" value="TreeGrafter"/>
</dbReference>